<evidence type="ECO:0000313" key="1">
    <source>
        <dbReference type="EMBL" id="CAD8134093.1"/>
    </source>
</evidence>
<evidence type="ECO:0000313" key="2">
    <source>
        <dbReference type="Proteomes" id="UP000683925"/>
    </source>
</evidence>
<protein>
    <submittedName>
        <fullName evidence="1">Uncharacterized protein</fullName>
    </submittedName>
</protein>
<dbReference type="AlphaFoldDB" id="A0A8S1S3C7"/>
<name>A0A8S1S3C7_PAROT</name>
<dbReference type="EMBL" id="CAJJDP010000004">
    <property type="protein sequence ID" value="CAD8134093.1"/>
    <property type="molecule type" value="Genomic_DNA"/>
</dbReference>
<organism evidence="1 2">
    <name type="scientific">Paramecium octaurelia</name>
    <dbReference type="NCBI Taxonomy" id="43137"/>
    <lineage>
        <taxon>Eukaryota</taxon>
        <taxon>Sar</taxon>
        <taxon>Alveolata</taxon>
        <taxon>Ciliophora</taxon>
        <taxon>Intramacronucleata</taxon>
        <taxon>Oligohymenophorea</taxon>
        <taxon>Peniculida</taxon>
        <taxon>Parameciidae</taxon>
        <taxon>Paramecium</taxon>
    </lineage>
</organism>
<proteinExistence type="predicted"/>
<comment type="caution">
    <text evidence="1">The sequence shown here is derived from an EMBL/GenBank/DDBJ whole genome shotgun (WGS) entry which is preliminary data.</text>
</comment>
<keyword evidence="2" id="KW-1185">Reference proteome</keyword>
<accession>A0A8S1S3C7</accession>
<dbReference type="Proteomes" id="UP000683925">
    <property type="component" value="Unassembled WGS sequence"/>
</dbReference>
<gene>
    <name evidence="1" type="ORF">POCTA_138.1.T0050256</name>
</gene>
<reference evidence="1" key="1">
    <citation type="submission" date="2021-01" db="EMBL/GenBank/DDBJ databases">
        <authorList>
            <consortium name="Genoscope - CEA"/>
            <person name="William W."/>
        </authorList>
    </citation>
    <scope>NUCLEOTIDE SEQUENCE</scope>
</reference>
<sequence length="58" mass="7165">MIEYEQVVKYIVEIVYCLLYIYKFQLFYHFYLWGLKQQKQDISHCLSVNYKNSSPIFS</sequence>